<dbReference type="GO" id="GO:0003700">
    <property type="term" value="F:DNA-binding transcription factor activity"/>
    <property type="evidence" value="ECO:0007669"/>
    <property type="project" value="InterPro"/>
</dbReference>
<dbReference type="GO" id="GO:0043565">
    <property type="term" value="F:sequence-specific DNA binding"/>
    <property type="evidence" value="ECO:0007669"/>
    <property type="project" value="InterPro"/>
</dbReference>
<dbReference type="Proteomes" id="UP000515153">
    <property type="component" value="Unplaced"/>
</dbReference>
<dbReference type="KEGG" id="pgri:PgNI_09797"/>
<dbReference type="PRINTS" id="PR00056">
    <property type="entry name" value="HSFDOMAIN"/>
</dbReference>
<evidence type="ECO:0000256" key="4">
    <source>
        <dbReference type="ARBA" id="ARBA00023242"/>
    </source>
</evidence>
<dbReference type="Gene3D" id="1.10.10.10">
    <property type="entry name" value="Winged helix-like DNA-binding domain superfamily/Winged helix DNA-binding domain"/>
    <property type="match status" value="1"/>
</dbReference>
<dbReference type="SUPFAM" id="SSF46785">
    <property type="entry name" value="Winged helix' DNA-binding domain"/>
    <property type="match status" value="1"/>
</dbReference>
<sequence length="812" mass="87531">MFASMSPPNPRKRAAPGAIPAVQIPTTVQQYQSPYATPLDQVSRWNGAEVYAPDPITPGPKNIPQFNMTEPHSSYPTATNHQSYQHPTIATPGPTNVIARRPAGSSRALITRQQYDGLSTDPWPSFGDETALMPANGVVNPLDENDNIALLEERAARAKRDAQANRKQIPPFVQKLGSFLNEEKNTDLIRWSQKGDSFIVLDEDEFAKTLIPELFKHNNYASFVRQLNMYGFHKRVGLSDNSMKASERKNKSPSEYYNPYFKRGHPNLLWLINKPKSGNSKKRNAKNNDGAEVESDEDATPTVEDINGAGYVGAAQNSSRTAGTAQGDPGSQALQKKDFQVVKDQLNQLQTQQRAISNMIQRLRSDHTALYNQALAFQNMHERHENSINAILNFLANVFRKSLEEQGGNSNHTMQDLLASIIPNGGSGSQMHQGSVVDLGDFVQQQSVDHSNGADNTPKRGQRLLLPSRGGRGSATSTGAKSPSASYAASPQAQVGSVTELFENSPNDGTSPPDYLSNDLGQSPQQMMRIIDATNAAGTATDIDLPDIAAKTPVTLSSDQRNQMLNLMASQATAPQSASSIPATASPMPATTAATSPQTIPAMQQRQHQQRATPPPAPNRTASGLVSSPANSTLGASPPRSLSPLMSSMPPPPSLHDITMTQEELDNLQRLQDDQKHKIDEISHFLAPLSPSGRVPGVDEAGNPTTVSPGASGSYFPDMTDNMDIEQFLDSSAFGTFDASGTGGSADDFNFSLDANYDGTTPVAAFPLGAPITESHSNTPSSAATEEYVIRKEFTENDGSSAGPDAKRRRMG</sequence>
<reference evidence="9" key="2">
    <citation type="submission" date="2019-10" db="EMBL/GenBank/DDBJ databases">
        <authorList>
            <consortium name="NCBI Genome Project"/>
        </authorList>
    </citation>
    <scope>NUCLEOTIDE SEQUENCE</scope>
    <source>
        <strain evidence="9">NI907</strain>
    </source>
</reference>
<evidence type="ECO:0000256" key="1">
    <source>
        <dbReference type="ARBA" id="ARBA00004123"/>
    </source>
</evidence>
<feature type="compositionally biased region" description="Polar residues" evidence="6">
    <location>
        <begin position="624"/>
        <end position="635"/>
    </location>
</feature>
<evidence type="ECO:0000259" key="7">
    <source>
        <dbReference type="SMART" id="SM00415"/>
    </source>
</evidence>
<proteinExistence type="inferred from homology"/>
<feature type="region of interest" description="Disordered" evidence="6">
    <location>
        <begin position="792"/>
        <end position="812"/>
    </location>
</feature>
<dbReference type="Pfam" id="PF00447">
    <property type="entry name" value="HSF_DNA-bind"/>
    <property type="match status" value="1"/>
</dbReference>
<dbReference type="InterPro" id="IPR036390">
    <property type="entry name" value="WH_DNA-bd_sf"/>
</dbReference>
<feature type="compositionally biased region" description="Low complexity" evidence="6">
    <location>
        <begin position="474"/>
        <end position="494"/>
    </location>
</feature>
<feature type="domain" description="HSF-type DNA-binding" evidence="7">
    <location>
        <begin position="168"/>
        <end position="275"/>
    </location>
</feature>
<dbReference type="RefSeq" id="XP_030977566.1">
    <property type="nucleotide sequence ID" value="XM_031129779.1"/>
</dbReference>
<reference evidence="9" key="3">
    <citation type="submission" date="2025-08" db="UniProtKB">
        <authorList>
            <consortium name="RefSeq"/>
        </authorList>
    </citation>
    <scope>IDENTIFICATION</scope>
    <source>
        <strain evidence="9">NI907</strain>
    </source>
</reference>
<reference evidence="9" key="1">
    <citation type="journal article" date="2019" name="Mol. Biol. Evol.">
        <title>Blast fungal genomes show frequent chromosomal changes, gene gains and losses, and effector gene turnover.</title>
        <authorList>
            <person name="Gomez Luciano L.B."/>
            <person name="Jason Tsai I."/>
            <person name="Chuma I."/>
            <person name="Tosa Y."/>
            <person name="Chen Y.H."/>
            <person name="Li J.Y."/>
            <person name="Li M.Y."/>
            <person name="Jade Lu M.Y."/>
            <person name="Nakayashiki H."/>
            <person name="Li W.H."/>
        </authorList>
    </citation>
    <scope>NUCLEOTIDE SEQUENCE</scope>
    <source>
        <strain evidence="9">NI907</strain>
    </source>
</reference>
<comment type="similarity">
    <text evidence="2 5">Belongs to the HSF family.</text>
</comment>
<keyword evidence="3" id="KW-0238">DNA-binding</keyword>
<evidence type="ECO:0000256" key="6">
    <source>
        <dbReference type="SAM" id="MobiDB-lite"/>
    </source>
</evidence>
<dbReference type="InterPro" id="IPR000232">
    <property type="entry name" value="HSF_DNA-bd"/>
</dbReference>
<comment type="subcellular location">
    <subcellularLocation>
        <location evidence="1">Nucleus</location>
    </subcellularLocation>
</comment>
<dbReference type="PANTHER" id="PTHR10015:SF427">
    <property type="entry name" value="HEAT SHOCK FACTOR PROTEIN"/>
    <property type="match status" value="1"/>
</dbReference>
<feature type="region of interest" description="Disordered" evidence="6">
    <location>
        <begin position="448"/>
        <end position="521"/>
    </location>
</feature>
<dbReference type="AlphaFoldDB" id="A0A6P8ARM3"/>
<gene>
    <name evidence="9" type="ORF">PgNI_09797</name>
</gene>
<evidence type="ECO:0000313" key="9">
    <source>
        <dbReference type="RefSeq" id="XP_030977566.1"/>
    </source>
</evidence>
<evidence type="ECO:0000256" key="5">
    <source>
        <dbReference type="RuleBase" id="RU004020"/>
    </source>
</evidence>
<dbReference type="GeneID" id="41964687"/>
<dbReference type="FunFam" id="1.10.10.10:FF:000173">
    <property type="entry name" value="Heat shock transcription factor Hsf1"/>
    <property type="match status" value="1"/>
</dbReference>
<keyword evidence="8" id="KW-1185">Reference proteome</keyword>
<evidence type="ECO:0000313" key="8">
    <source>
        <dbReference type="Proteomes" id="UP000515153"/>
    </source>
</evidence>
<dbReference type="SMART" id="SM00415">
    <property type="entry name" value="HSF"/>
    <property type="match status" value="1"/>
</dbReference>
<protein>
    <recommendedName>
        <fullName evidence="7">HSF-type DNA-binding domain-containing protein</fullName>
    </recommendedName>
</protein>
<dbReference type="PANTHER" id="PTHR10015">
    <property type="entry name" value="HEAT SHOCK TRANSCRIPTION FACTOR"/>
    <property type="match status" value="1"/>
</dbReference>
<evidence type="ECO:0000256" key="3">
    <source>
        <dbReference type="ARBA" id="ARBA00023125"/>
    </source>
</evidence>
<feature type="region of interest" description="Disordered" evidence="6">
    <location>
        <begin position="272"/>
        <end position="305"/>
    </location>
</feature>
<dbReference type="GO" id="GO:0005634">
    <property type="term" value="C:nucleus"/>
    <property type="evidence" value="ECO:0007669"/>
    <property type="project" value="UniProtKB-SubCell"/>
</dbReference>
<feature type="compositionally biased region" description="Low complexity" evidence="6">
    <location>
        <begin position="570"/>
        <end position="602"/>
    </location>
</feature>
<keyword evidence="4" id="KW-0539">Nucleus</keyword>
<dbReference type="InterPro" id="IPR036388">
    <property type="entry name" value="WH-like_DNA-bd_sf"/>
</dbReference>
<organism evidence="8 9">
    <name type="scientific">Pyricularia grisea</name>
    <name type="common">Crabgrass-specific blast fungus</name>
    <name type="synonym">Magnaporthe grisea</name>
    <dbReference type="NCBI Taxonomy" id="148305"/>
    <lineage>
        <taxon>Eukaryota</taxon>
        <taxon>Fungi</taxon>
        <taxon>Dikarya</taxon>
        <taxon>Ascomycota</taxon>
        <taxon>Pezizomycotina</taxon>
        <taxon>Sordariomycetes</taxon>
        <taxon>Sordariomycetidae</taxon>
        <taxon>Magnaporthales</taxon>
        <taxon>Pyriculariaceae</taxon>
        <taxon>Pyricularia</taxon>
    </lineage>
</organism>
<evidence type="ECO:0000256" key="2">
    <source>
        <dbReference type="ARBA" id="ARBA00006403"/>
    </source>
</evidence>
<feature type="region of interest" description="Disordered" evidence="6">
    <location>
        <begin position="570"/>
        <end position="658"/>
    </location>
</feature>
<name>A0A6P8ARM3_PYRGI</name>
<feature type="compositionally biased region" description="Low complexity" evidence="6">
    <location>
        <begin position="637"/>
        <end position="648"/>
    </location>
</feature>
<dbReference type="OrthoDB" id="60033at2759"/>
<accession>A0A6P8ARM3</accession>